<feature type="compositionally biased region" description="Polar residues" evidence="1">
    <location>
        <begin position="144"/>
        <end position="156"/>
    </location>
</feature>
<accession>A0A1D3DAP3</accession>
<dbReference type="VEuPathDB" id="ToxoDB:cyc_06354"/>
<keyword evidence="2" id="KW-0732">Signal</keyword>
<feature type="region of interest" description="Disordered" evidence="1">
    <location>
        <begin position="252"/>
        <end position="273"/>
    </location>
</feature>
<evidence type="ECO:0000313" key="4">
    <source>
        <dbReference type="Proteomes" id="UP000095192"/>
    </source>
</evidence>
<dbReference type="Proteomes" id="UP000095192">
    <property type="component" value="Unassembled WGS sequence"/>
</dbReference>
<dbReference type="AlphaFoldDB" id="A0A1D3DAP3"/>
<feature type="region of interest" description="Disordered" evidence="1">
    <location>
        <begin position="83"/>
        <end position="131"/>
    </location>
</feature>
<evidence type="ECO:0000256" key="2">
    <source>
        <dbReference type="SAM" id="SignalP"/>
    </source>
</evidence>
<gene>
    <name evidence="3" type="ORF">cyc_06354</name>
</gene>
<reference evidence="3 4" key="1">
    <citation type="journal article" date="2016" name="BMC Genomics">
        <title>Comparative genomics reveals Cyclospora cayetanensis possesses coccidia-like metabolism and invasion components but unique surface antigens.</title>
        <authorList>
            <person name="Liu S."/>
            <person name="Wang L."/>
            <person name="Zheng H."/>
            <person name="Xu Z."/>
            <person name="Roellig D.M."/>
            <person name="Li N."/>
            <person name="Frace M.A."/>
            <person name="Tang K."/>
            <person name="Arrowood M.J."/>
            <person name="Moss D.M."/>
            <person name="Zhang L."/>
            <person name="Feng Y."/>
            <person name="Xiao L."/>
        </authorList>
    </citation>
    <scope>NUCLEOTIDE SEQUENCE [LARGE SCALE GENOMIC DNA]</scope>
    <source>
        <strain evidence="3 4">CHN_HEN01</strain>
    </source>
</reference>
<comment type="caution">
    <text evidence="3">The sequence shown here is derived from an EMBL/GenBank/DDBJ whole genome shotgun (WGS) entry which is preliminary data.</text>
</comment>
<organism evidence="3 4">
    <name type="scientific">Cyclospora cayetanensis</name>
    <dbReference type="NCBI Taxonomy" id="88456"/>
    <lineage>
        <taxon>Eukaryota</taxon>
        <taxon>Sar</taxon>
        <taxon>Alveolata</taxon>
        <taxon>Apicomplexa</taxon>
        <taxon>Conoidasida</taxon>
        <taxon>Coccidia</taxon>
        <taxon>Eucoccidiorida</taxon>
        <taxon>Eimeriorina</taxon>
        <taxon>Eimeriidae</taxon>
        <taxon>Cyclospora</taxon>
    </lineage>
</organism>
<dbReference type="EMBL" id="JROU02000054">
    <property type="protein sequence ID" value="OEH80516.1"/>
    <property type="molecule type" value="Genomic_DNA"/>
</dbReference>
<dbReference type="InParanoid" id="A0A1D3DAP3"/>
<proteinExistence type="predicted"/>
<feature type="compositionally biased region" description="Low complexity" evidence="1">
    <location>
        <begin position="87"/>
        <end position="99"/>
    </location>
</feature>
<protein>
    <submittedName>
        <fullName evidence="3">Uncharacterized protein</fullName>
    </submittedName>
</protein>
<evidence type="ECO:0000313" key="3">
    <source>
        <dbReference type="EMBL" id="OEH80516.1"/>
    </source>
</evidence>
<feature type="chain" id="PRO_5008914295" evidence="2">
    <location>
        <begin position="35"/>
        <end position="328"/>
    </location>
</feature>
<sequence length="328" mass="33814">MQHPFQHVRLSQNPPPPPLQQLLLPLLSLQGLAASSCVAVAASGGCSSTGQISALTSLTLLTSPSVETVRAPPKSRQATLLLRQRHSSNSSCSASLHRSNTLPDAAAADKSRRDTRKTAAAKGGQPDIKAAVSSWRRSIRSTSVGVLQQQPGSSVGSPAVVGPQEKRQQVLRYRAAAAEQERLGSYEKAAKSAATETAVALKAACCCSKGHASIHTAAANKGAAAAKKRHCDSVAAAASLRQDGHAGAAFGTEEEGRRKQGEGGAPPCAAEDLSRTRQTAAAVGVAGVPASLWLRLKHLIGVSFGGQQRRSGALRGTHETWSLGVAAA</sequence>
<feature type="region of interest" description="Disordered" evidence="1">
    <location>
        <begin position="144"/>
        <end position="163"/>
    </location>
</feature>
<keyword evidence="4" id="KW-1185">Reference proteome</keyword>
<feature type="signal peptide" evidence="2">
    <location>
        <begin position="1"/>
        <end position="34"/>
    </location>
</feature>
<evidence type="ECO:0000256" key="1">
    <source>
        <dbReference type="SAM" id="MobiDB-lite"/>
    </source>
</evidence>
<name>A0A1D3DAP3_9EIME</name>